<proteinExistence type="predicted"/>
<evidence type="ECO:0000313" key="4">
    <source>
        <dbReference type="Proteomes" id="UP001143509"/>
    </source>
</evidence>
<dbReference type="PROSITE" id="PS50975">
    <property type="entry name" value="ATP_GRASP"/>
    <property type="match status" value="1"/>
</dbReference>
<dbReference type="Proteomes" id="UP001143509">
    <property type="component" value="Unassembled WGS sequence"/>
</dbReference>
<feature type="domain" description="ATP-grasp" evidence="2">
    <location>
        <begin position="54"/>
        <end position="272"/>
    </location>
</feature>
<dbReference type="SUPFAM" id="SSF56059">
    <property type="entry name" value="Glutathione synthetase ATP-binding domain-like"/>
    <property type="match status" value="1"/>
</dbReference>
<evidence type="ECO:0000313" key="3">
    <source>
        <dbReference type="EMBL" id="GLK47674.1"/>
    </source>
</evidence>
<dbReference type="InterPro" id="IPR011761">
    <property type="entry name" value="ATP-grasp"/>
</dbReference>
<evidence type="ECO:0000256" key="1">
    <source>
        <dbReference type="PROSITE-ProRule" id="PRU00409"/>
    </source>
</evidence>
<dbReference type="InterPro" id="IPR021519">
    <property type="entry name" value="DUF3182"/>
</dbReference>
<organism evidence="3 4">
    <name type="scientific">Brevundimonas intermedia</name>
    <dbReference type="NCBI Taxonomy" id="74315"/>
    <lineage>
        <taxon>Bacteria</taxon>
        <taxon>Pseudomonadati</taxon>
        <taxon>Pseudomonadota</taxon>
        <taxon>Alphaproteobacteria</taxon>
        <taxon>Caulobacterales</taxon>
        <taxon>Caulobacteraceae</taxon>
        <taxon>Brevundimonas</taxon>
    </lineage>
</organism>
<dbReference type="Pfam" id="PF11379">
    <property type="entry name" value="DUF3182"/>
    <property type="match status" value="1"/>
</dbReference>
<keyword evidence="1" id="KW-0547">Nucleotide-binding</keyword>
<accession>A0ABQ5T4I7</accession>
<dbReference type="EMBL" id="BSFD01000002">
    <property type="protein sequence ID" value="GLK47674.1"/>
    <property type="molecule type" value="Genomic_DNA"/>
</dbReference>
<reference evidence="3" key="1">
    <citation type="journal article" date="2014" name="Int. J. Syst. Evol. Microbiol.">
        <title>Complete genome of a new Firmicutes species belonging to the dominant human colonic microbiota ('Ruminococcus bicirculans') reveals two chromosomes and a selective capacity to utilize plant glucans.</title>
        <authorList>
            <consortium name="NISC Comparative Sequencing Program"/>
            <person name="Wegmann U."/>
            <person name="Louis P."/>
            <person name="Goesmann A."/>
            <person name="Henrissat B."/>
            <person name="Duncan S.H."/>
            <person name="Flint H.J."/>
        </authorList>
    </citation>
    <scope>NUCLEOTIDE SEQUENCE</scope>
    <source>
        <strain evidence="3">VKM B-1499</strain>
    </source>
</reference>
<sequence>MPADTLLVDEAAAMGVRNDRFLWGGAAPFAHVATKAISHGLPWLGARAPAGWNSALGDALGDAVLTGVTAFDPDEALAAGRALLQFGPVRVKQVRATGGRGQTVVTAPDTLEAALRDQPDGQIAAFGIVLEENLTDVETYSVGTTVLGSHRIAYWGLQRLARLHDGEEVYAGSDLDVALGGYEDLLAFDLPLKARAAVEMARRYDRETFAAYPGLFASRRNYDVIIGKDRNGATRTGVLEQSWRIGGASGAEMAALEALVRDRTPRLVRSFTMEVRDEAAEIPPGATLYYQGVDPVAGPMTKYAGLRP</sequence>
<reference evidence="3" key="2">
    <citation type="submission" date="2023-01" db="EMBL/GenBank/DDBJ databases">
        <authorList>
            <person name="Sun Q."/>
            <person name="Evtushenko L."/>
        </authorList>
    </citation>
    <scope>NUCLEOTIDE SEQUENCE</scope>
    <source>
        <strain evidence="3">VKM B-1499</strain>
    </source>
</reference>
<comment type="caution">
    <text evidence="3">The sequence shown here is derived from an EMBL/GenBank/DDBJ whole genome shotgun (WGS) entry which is preliminary data.</text>
</comment>
<gene>
    <name evidence="3" type="ORF">GCM10017620_06470</name>
</gene>
<keyword evidence="1" id="KW-0067">ATP-binding</keyword>
<name>A0ABQ5T4I7_9CAUL</name>
<evidence type="ECO:0000259" key="2">
    <source>
        <dbReference type="PROSITE" id="PS50975"/>
    </source>
</evidence>
<protein>
    <recommendedName>
        <fullName evidence="2">ATP-grasp domain-containing protein</fullName>
    </recommendedName>
</protein>
<keyword evidence="4" id="KW-1185">Reference proteome</keyword>